<dbReference type="Gene3D" id="3.40.50.1980">
    <property type="entry name" value="Nitrogenase molybdenum iron protein domain"/>
    <property type="match status" value="1"/>
</dbReference>
<gene>
    <name evidence="2" type="ORF">HF872_06840</name>
</gene>
<dbReference type="EMBL" id="JABAFG010000009">
    <property type="protein sequence ID" value="NME28338.1"/>
    <property type="molecule type" value="Genomic_DNA"/>
</dbReference>
<dbReference type="AlphaFoldDB" id="A0A848BU64"/>
<accession>A0A848BU64</accession>
<dbReference type="InterPro" id="IPR000510">
    <property type="entry name" value="Nase/OxRdtase_comp1"/>
</dbReference>
<dbReference type="GO" id="GO:0016491">
    <property type="term" value="F:oxidoreductase activity"/>
    <property type="evidence" value="ECO:0007669"/>
    <property type="project" value="InterPro"/>
</dbReference>
<dbReference type="Proteomes" id="UP000591071">
    <property type="component" value="Unassembled WGS sequence"/>
</dbReference>
<organism evidence="2 3">
    <name type="scientific">Megasphaera hexanoica</name>
    <dbReference type="NCBI Taxonomy" id="1675036"/>
    <lineage>
        <taxon>Bacteria</taxon>
        <taxon>Bacillati</taxon>
        <taxon>Bacillota</taxon>
        <taxon>Negativicutes</taxon>
        <taxon>Veillonellales</taxon>
        <taxon>Veillonellaceae</taxon>
        <taxon>Megasphaera</taxon>
    </lineage>
</organism>
<dbReference type="Pfam" id="PF00148">
    <property type="entry name" value="Oxidored_nitro"/>
    <property type="match status" value="1"/>
</dbReference>
<evidence type="ECO:0000259" key="1">
    <source>
        <dbReference type="Pfam" id="PF00148"/>
    </source>
</evidence>
<evidence type="ECO:0000313" key="2">
    <source>
        <dbReference type="EMBL" id="NME28338.1"/>
    </source>
</evidence>
<feature type="domain" description="Nitrogenase/oxidoreductase component 1" evidence="1">
    <location>
        <begin position="92"/>
        <end position="354"/>
    </location>
</feature>
<evidence type="ECO:0000313" key="3">
    <source>
        <dbReference type="Proteomes" id="UP000591071"/>
    </source>
</evidence>
<dbReference type="SUPFAM" id="SSF53807">
    <property type="entry name" value="Helical backbone' metal receptor"/>
    <property type="match status" value="1"/>
</dbReference>
<name>A0A848BU64_9FIRM</name>
<comment type="caution">
    <text evidence="2">The sequence shown here is derived from an EMBL/GenBank/DDBJ whole genome shotgun (WGS) entry which is preliminary data.</text>
</comment>
<sequence length="451" mass="51423">MIYENEIHPPQVPRYTVTPDGAEISIGRADFPKPFYIGLQYASPARGHWTIAHSPMLIPQCHEIYVCCACCLHGVVLSADEIPDGAGRFSMVTLTNENLIKGNLEDMMIDGISRIIEELPERPRCVEGFTSCMQHFLHIDVRIVYDTLRQRFPDIDFIDGYMTPTLQRRYTPDILGRRQLMRAVTKMPPHRAVNYIVNYYPVDGDNELTAMLCAGGYAIHDFADCRTYDEYKQMGESAANIYFLENAAPAARDMKRRLGQDALYLPYAYDYGTLRKNLQTAADVLHLTMPDCDAFEQQIEEKAMKLHNILGQTPIAIDFTATPRPLGLARFLLTHGYNVYAVYLDAISPDEKDSFFFLKEHYPNLSLRSTMHFKRRLLPRDDSRKYGKVLAIGQMAAYFTDTKYFVNIIENSGLYGYVGLMKLLDWIGDAAGKENTNMREIIQVKAWGCHG</sequence>
<reference evidence="2 3" key="1">
    <citation type="submission" date="2020-04" db="EMBL/GenBank/DDBJ databases">
        <authorList>
            <person name="Hitch T.C.A."/>
            <person name="Wylensek D."/>
            <person name="Clavel T."/>
        </authorList>
    </citation>
    <scope>NUCLEOTIDE SEQUENCE [LARGE SCALE GENOMIC DNA]</scope>
    <source>
        <strain evidence="2 3">Oil-RF-744-FAT-WT-6-1</strain>
    </source>
</reference>
<proteinExistence type="predicted"/>
<protein>
    <recommendedName>
        <fullName evidence="1">Nitrogenase/oxidoreductase component 1 domain-containing protein</fullName>
    </recommendedName>
</protein>
<dbReference type="RefSeq" id="WP_170087566.1">
    <property type="nucleotide sequence ID" value="NZ_JABAFG010000009.1"/>
</dbReference>